<feature type="signal peptide" evidence="12">
    <location>
        <begin position="1"/>
        <end position="24"/>
    </location>
</feature>
<dbReference type="Gene3D" id="4.10.1240.10">
    <property type="entry name" value="GPCR, family 2, extracellular hormone receptor domain"/>
    <property type="match status" value="1"/>
</dbReference>
<dbReference type="SMART" id="SM00008">
    <property type="entry name" value="HormR"/>
    <property type="match status" value="1"/>
</dbReference>
<evidence type="ECO:0000256" key="6">
    <source>
        <dbReference type="ARBA" id="ARBA00023040"/>
    </source>
</evidence>
<evidence type="ECO:0000256" key="3">
    <source>
        <dbReference type="ARBA" id="ARBA00022475"/>
    </source>
</evidence>
<dbReference type="PROSITE" id="PS00650">
    <property type="entry name" value="G_PROTEIN_RECEP_F2_2"/>
    <property type="match status" value="1"/>
</dbReference>
<keyword evidence="6" id="KW-0297">G-protein coupled receptor</keyword>
<comment type="similarity">
    <text evidence="2">Belongs to the G-protein coupled receptor 2 family.</text>
</comment>
<feature type="transmembrane region" description="Helical" evidence="11">
    <location>
        <begin position="456"/>
        <end position="477"/>
    </location>
</feature>
<evidence type="ECO:0008006" key="17">
    <source>
        <dbReference type="Google" id="ProtNLM"/>
    </source>
</evidence>
<feature type="transmembrane region" description="Helical" evidence="11">
    <location>
        <begin position="334"/>
        <end position="357"/>
    </location>
</feature>
<feature type="domain" description="G-protein coupled receptors family 2 profile 1" evidence="13">
    <location>
        <begin position="122"/>
        <end position="209"/>
    </location>
</feature>
<feature type="transmembrane region" description="Helical" evidence="11">
    <location>
        <begin position="251"/>
        <end position="273"/>
    </location>
</feature>
<dbReference type="InterPro" id="IPR001879">
    <property type="entry name" value="GPCR_2_extracellular_dom"/>
</dbReference>
<dbReference type="PROSITE" id="PS50227">
    <property type="entry name" value="G_PROTEIN_RECEP_F2_3"/>
    <property type="match status" value="1"/>
</dbReference>
<keyword evidence="4 11" id="KW-0812">Transmembrane</keyword>
<gene>
    <name evidence="15" type="ORF">LARSCL_LOCUS12894</name>
</gene>
<dbReference type="PROSITE" id="PS50261">
    <property type="entry name" value="G_PROTEIN_RECEP_F2_4"/>
    <property type="match status" value="1"/>
</dbReference>
<evidence type="ECO:0000256" key="8">
    <source>
        <dbReference type="ARBA" id="ARBA00023170"/>
    </source>
</evidence>
<feature type="transmembrane region" description="Helical" evidence="11">
    <location>
        <begin position="219"/>
        <end position="239"/>
    </location>
</feature>
<name>A0AAV2AJ40_9ARAC</name>
<evidence type="ECO:0000256" key="12">
    <source>
        <dbReference type="SAM" id="SignalP"/>
    </source>
</evidence>
<evidence type="ECO:0000256" key="2">
    <source>
        <dbReference type="ARBA" id="ARBA00005314"/>
    </source>
</evidence>
<evidence type="ECO:0000259" key="13">
    <source>
        <dbReference type="PROSITE" id="PS50227"/>
    </source>
</evidence>
<dbReference type="Proteomes" id="UP001497382">
    <property type="component" value="Unassembled WGS sequence"/>
</dbReference>
<evidence type="ECO:0000256" key="1">
    <source>
        <dbReference type="ARBA" id="ARBA00004651"/>
    </source>
</evidence>
<dbReference type="CDD" id="cd15041">
    <property type="entry name" value="7tmB1_hormone_R"/>
    <property type="match status" value="1"/>
</dbReference>
<keyword evidence="9" id="KW-0325">Glycoprotein</keyword>
<evidence type="ECO:0000259" key="14">
    <source>
        <dbReference type="PROSITE" id="PS50261"/>
    </source>
</evidence>
<dbReference type="GO" id="GO:0007188">
    <property type="term" value="P:adenylate cyclase-modulating G protein-coupled receptor signaling pathway"/>
    <property type="evidence" value="ECO:0007669"/>
    <property type="project" value="TreeGrafter"/>
</dbReference>
<reference evidence="15 16" key="1">
    <citation type="submission" date="2024-04" db="EMBL/GenBank/DDBJ databases">
        <authorList>
            <person name="Rising A."/>
            <person name="Reimegard J."/>
            <person name="Sonavane S."/>
            <person name="Akerstrom W."/>
            <person name="Nylinder S."/>
            <person name="Hedman E."/>
            <person name="Kallberg Y."/>
        </authorList>
    </citation>
    <scope>NUCLEOTIDE SEQUENCE [LARGE SCALE GENOMIC DNA]</scope>
</reference>
<sequence length="563" mass="65121">MKVLACWTFCLMVVVTVCISAIMGENLTEILPKCRTERGFGLTFEDYKLDTCARCYVYLPSFAFVSPERKLRYNPNTGLLYDMSTNTSCVADPDNTSHPVYDTFQSDLFARKWIACCRAAIECCHKMQTDPPPPEGTKYCPRTWDGWQCWSDTKAGETASSPCQEHVYFRSEPSTCPKYAEKKCWGNGTWYINERNKEWSNYSGCGRVERMRRLQHFHIATYAISILFLLPALFIFSTYKQLQVHRITMHKNLFIALLINAALVISFKTIVILDELDNSGNRRTILEENWIGCRLLYILTKYSRMCTYMWMFCEGFYLHKLIAAAFAEQKSLYMFYFIGWIFPIFPVGTVALLRWYFADEQCWAVPVKPYEWVANSLNLLSLFLNLVFLINIIRVLWTKLRATHANEPSQFRKAVRATLVLVPLFGLHFILVMYRPQNGDCFVLEGYSYFSYAMDGLQGLLVSLIFCYLNGEVIDLIRRSIDRFRLRYSLDVHPSSFTTTSELSMGRSRQSTDCGAEYSVRPWRRSTKGYNNSIDATTELNTLTNVSKADTESNSMETSLIIH</sequence>
<dbReference type="Pfam" id="PF00002">
    <property type="entry name" value="7tm_2"/>
    <property type="match status" value="1"/>
</dbReference>
<keyword evidence="7 11" id="KW-0472">Membrane</keyword>
<keyword evidence="12" id="KW-0732">Signal</keyword>
<accession>A0AAV2AJ40</accession>
<keyword evidence="5 11" id="KW-1133">Transmembrane helix</keyword>
<organism evidence="15 16">
    <name type="scientific">Larinioides sclopetarius</name>
    <dbReference type="NCBI Taxonomy" id="280406"/>
    <lineage>
        <taxon>Eukaryota</taxon>
        <taxon>Metazoa</taxon>
        <taxon>Ecdysozoa</taxon>
        <taxon>Arthropoda</taxon>
        <taxon>Chelicerata</taxon>
        <taxon>Arachnida</taxon>
        <taxon>Araneae</taxon>
        <taxon>Araneomorphae</taxon>
        <taxon>Entelegynae</taxon>
        <taxon>Araneoidea</taxon>
        <taxon>Araneidae</taxon>
        <taxon>Larinioides</taxon>
    </lineage>
</organism>
<comment type="subcellular location">
    <subcellularLocation>
        <location evidence="1">Cell membrane</location>
        <topology evidence="1">Multi-pass membrane protein</topology>
    </subcellularLocation>
</comment>
<dbReference type="InterPro" id="IPR000832">
    <property type="entry name" value="GPCR_2_secretin-like"/>
</dbReference>
<dbReference type="Gene3D" id="1.20.1070.10">
    <property type="entry name" value="Rhodopsin 7-helix transmembrane proteins"/>
    <property type="match status" value="1"/>
</dbReference>
<dbReference type="EMBL" id="CAXIEN010000174">
    <property type="protein sequence ID" value="CAL1283932.1"/>
    <property type="molecule type" value="Genomic_DNA"/>
</dbReference>
<evidence type="ECO:0000256" key="7">
    <source>
        <dbReference type="ARBA" id="ARBA00023136"/>
    </source>
</evidence>
<feature type="transmembrane region" description="Helical" evidence="11">
    <location>
        <begin position="417"/>
        <end position="436"/>
    </location>
</feature>
<feature type="domain" description="G-protein coupled receptors family 2 profile 2" evidence="14">
    <location>
        <begin position="214"/>
        <end position="470"/>
    </location>
</feature>
<comment type="caution">
    <text evidence="15">The sequence shown here is derived from an EMBL/GenBank/DDBJ whole genome shotgun (WGS) entry which is preliminary data.</text>
</comment>
<evidence type="ECO:0000256" key="5">
    <source>
        <dbReference type="ARBA" id="ARBA00022989"/>
    </source>
</evidence>
<keyword evidence="8" id="KW-0675">Receptor</keyword>
<dbReference type="PANTHER" id="PTHR45620:SF42">
    <property type="entry name" value="G-PROTEIN COUPLED RECEPTOR SEB-2"/>
    <property type="match status" value="1"/>
</dbReference>
<dbReference type="InterPro" id="IPR017981">
    <property type="entry name" value="GPCR_2-like_7TM"/>
</dbReference>
<evidence type="ECO:0000313" key="15">
    <source>
        <dbReference type="EMBL" id="CAL1283932.1"/>
    </source>
</evidence>
<dbReference type="InterPro" id="IPR050332">
    <property type="entry name" value="GPCR_2"/>
</dbReference>
<keyword evidence="16" id="KW-1185">Reference proteome</keyword>
<dbReference type="Pfam" id="PF02793">
    <property type="entry name" value="HRM"/>
    <property type="match status" value="1"/>
</dbReference>
<dbReference type="GO" id="GO:0005886">
    <property type="term" value="C:plasma membrane"/>
    <property type="evidence" value="ECO:0007669"/>
    <property type="project" value="UniProtKB-SubCell"/>
</dbReference>
<feature type="chain" id="PRO_5044021854" description="Calcitonin receptor" evidence="12">
    <location>
        <begin position="25"/>
        <end position="563"/>
    </location>
</feature>
<feature type="transmembrane region" description="Helical" evidence="11">
    <location>
        <begin position="377"/>
        <end position="397"/>
    </location>
</feature>
<dbReference type="InterPro" id="IPR017983">
    <property type="entry name" value="GPCR_2_secretin-like_CS"/>
</dbReference>
<evidence type="ECO:0000256" key="4">
    <source>
        <dbReference type="ARBA" id="ARBA00022692"/>
    </source>
</evidence>
<keyword evidence="10" id="KW-0807">Transducer</keyword>
<dbReference type="GO" id="GO:0007166">
    <property type="term" value="P:cell surface receptor signaling pathway"/>
    <property type="evidence" value="ECO:0007669"/>
    <property type="project" value="InterPro"/>
</dbReference>
<keyword evidence="3" id="KW-1003">Cell membrane</keyword>
<dbReference type="PANTHER" id="PTHR45620">
    <property type="entry name" value="PDF RECEPTOR-LIKE PROTEIN-RELATED"/>
    <property type="match status" value="1"/>
</dbReference>
<dbReference type="InterPro" id="IPR036445">
    <property type="entry name" value="GPCR_2_extracell_dom_sf"/>
</dbReference>
<protein>
    <recommendedName>
        <fullName evidence="17">Calcitonin receptor</fullName>
    </recommendedName>
</protein>
<evidence type="ECO:0000256" key="10">
    <source>
        <dbReference type="ARBA" id="ARBA00023224"/>
    </source>
</evidence>
<dbReference type="AlphaFoldDB" id="A0AAV2AJ40"/>
<dbReference type="PRINTS" id="PR00249">
    <property type="entry name" value="GPCRSECRETIN"/>
</dbReference>
<dbReference type="GO" id="GO:0008528">
    <property type="term" value="F:G protein-coupled peptide receptor activity"/>
    <property type="evidence" value="ECO:0007669"/>
    <property type="project" value="TreeGrafter"/>
</dbReference>
<evidence type="ECO:0000256" key="11">
    <source>
        <dbReference type="SAM" id="Phobius"/>
    </source>
</evidence>
<evidence type="ECO:0000256" key="9">
    <source>
        <dbReference type="ARBA" id="ARBA00023180"/>
    </source>
</evidence>
<evidence type="ECO:0000313" key="16">
    <source>
        <dbReference type="Proteomes" id="UP001497382"/>
    </source>
</evidence>
<proteinExistence type="inferred from homology"/>
<dbReference type="SUPFAM" id="SSF111418">
    <property type="entry name" value="Hormone receptor domain"/>
    <property type="match status" value="1"/>
</dbReference>